<feature type="transmembrane region" description="Helical" evidence="9">
    <location>
        <begin position="132"/>
        <end position="165"/>
    </location>
</feature>
<organism evidence="10 11">
    <name type="scientific">Enterococcus faecalis</name>
    <name type="common">Streptococcus faecalis</name>
    <dbReference type="NCBI Taxonomy" id="1351"/>
    <lineage>
        <taxon>Bacteria</taxon>
        <taxon>Bacillati</taxon>
        <taxon>Bacillota</taxon>
        <taxon>Bacilli</taxon>
        <taxon>Lactobacillales</taxon>
        <taxon>Enterococcaceae</taxon>
        <taxon>Enterococcus</taxon>
    </lineage>
</organism>
<dbReference type="Pfam" id="PF03611">
    <property type="entry name" value="EIIC-GAT"/>
    <property type="match status" value="1"/>
</dbReference>
<keyword evidence="6 9" id="KW-0812">Transmembrane</keyword>
<keyword evidence="3" id="KW-1003">Cell membrane</keyword>
<name>A0AAX2KVM1_ENTFL</name>
<comment type="caution">
    <text evidence="10">The sequence shown here is derived from an EMBL/GenBank/DDBJ whole genome shotgun (WGS) entry which is preliminary data.</text>
</comment>
<sequence>MNTIIDLANTIFKPLIDLGAAPLMTIVLTLIALCFKVKPTRALEGGLKLGIALTGISAIIGILTTAFSDAMASFVERTGISLNITDVGWAPLATITWGSPYTLYFLLIMVIVNVIMLILNKTNTLDVDIFDIWHLSIVGLFAIFCGANLIIATILVIFIGVLKIINSDLMKPTFNDLLNAPDTNPMTTTHMNYDEPNHYGF</sequence>
<evidence type="ECO:0000256" key="7">
    <source>
        <dbReference type="ARBA" id="ARBA00022989"/>
    </source>
</evidence>
<dbReference type="PANTHER" id="PTHR37324:SF2">
    <property type="entry name" value="PTS SYSTEM GALACTITOL-SPECIFIC EIIC COMPONENT"/>
    <property type="match status" value="1"/>
</dbReference>
<comment type="subcellular location">
    <subcellularLocation>
        <location evidence="1">Cell membrane</location>
        <topology evidence="1">Multi-pass membrane protein</topology>
    </subcellularLocation>
</comment>
<evidence type="ECO:0000256" key="5">
    <source>
        <dbReference type="ARBA" id="ARBA00022683"/>
    </source>
</evidence>
<dbReference type="GO" id="GO:0005886">
    <property type="term" value="C:plasma membrane"/>
    <property type="evidence" value="ECO:0007669"/>
    <property type="project" value="UniProtKB-SubCell"/>
</dbReference>
<evidence type="ECO:0000313" key="11">
    <source>
        <dbReference type="Proteomes" id="UP000254396"/>
    </source>
</evidence>
<reference evidence="10 11" key="1">
    <citation type="submission" date="2018-06" db="EMBL/GenBank/DDBJ databases">
        <authorList>
            <consortium name="Pathogen Informatics"/>
            <person name="Doyle S."/>
        </authorList>
    </citation>
    <scope>NUCLEOTIDE SEQUENCE [LARGE SCALE GENOMIC DNA]</scope>
    <source>
        <strain evidence="10 11">NCTC13379</strain>
    </source>
</reference>
<feature type="transmembrane region" description="Helical" evidence="9">
    <location>
        <begin position="101"/>
        <end position="120"/>
    </location>
</feature>
<protein>
    <submittedName>
        <fullName evidence="10">PTS system galactitol-specific EIIC component</fullName>
    </submittedName>
</protein>
<dbReference type="PANTHER" id="PTHR37324">
    <property type="entry name" value="PTS SYSTEM GALACTITOL-SPECIFIC EIIC COMPONENT"/>
    <property type="match status" value="1"/>
</dbReference>
<evidence type="ECO:0000256" key="3">
    <source>
        <dbReference type="ARBA" id="ARBA00022475"/>
    </source>
</evidence>
<gene>
    <name evidence="10" type="primary">gatC_4</name>
    <name evidence="10" type="ORF">NCTC13379_03376</name>
</gene>
<keyword evidence="2" id="KW-0813">Transport</keyword>
<evidence type="ECO:0000256" key="1">
    <source>
        <dbReference type="ARBA" id="ARBA00004651"/>
    </source>
</evidence>
<evidence type="ECO:0000256" key="6">
    <source>
        <dbReference type="ARBA" id="ARBA00022692"/>
    </source>
</evidence>
<evidence type="ECO:0000313" key="10">
    <source>
        <dbReference type="EMBL" id="STQ82931.1"/>
    </source>
</evidence>
<accession>A0AAX2KVM1</accession>
<dbReference type="InterPro" id="IPR004703">
    <property type="entry name" value="PTS_sugar-sp_permease"/>
</dbReference>
<keyword evidence="5" id="KW-0598">Phosphotransferase system</keyword>
<dbReference type="GO" id="GO:0015577">
    <property type="term" value="F:galactitol transmembrane transporter activity"/>
    <property type="evidence" value="ECO:0007669"/>
    <property type="project" value="InterPro"/>
</dbReference>
<keyword evidence="7 9" id="KW-1133">Transmembrane helix</keyword>
<evidence type="ECO:0000256" key="9">
    <source>
        <dbReference type="SAM" id="Phobius"/>
    </source>
</evidence>
<dbReference type="Proteomes" id="UP000254396">
    <property type="component" value="Unassembled WGS sequence"/>
</dbReference>
<keyword evidence="8 9" id="KW-0472">Membrane</keyword>
<dbReference type="AlphaFoldDB" id="A0AAX2KVM1"/>
<evidence type="ECO:0000256" key="4">
    <source>
        <dbReference type="ARBA" id="ARBA00022597"/>
    </source>
</evidence>
<evidence type="ECO:0000256" key="2">
    <source>
        <dbReference type="ARBA" id="ARBA00022448"/>
    </source>
</evidence>
<keyword evidence="4" id="KW-0762">Sugar transport</keyword>
<dbReference type="EMBL" id="UGIX01000003">
    <property type="protein sequence ID" value="STQ82931.1"/>
    <property type="molecule type" value="Genomic_DNA"/>
</dbReference>
<dbReference type="InterPro" id="IPR013853">
    <property type="entry name" value="EIIC-GAT"/>
</dbReference>
<evidence type="ECO:0000256" key="8">
    <source>
        <dbReference type="ARBA" id="ARBA00023136"/>
    </source>
</evidence>
<proteinExistence type="predicted"/>
<feature type="transmembrane region" description="Helical" evidence="9">
    <location>
        <begin position="47"/>
        <end position="67"/>
    </location>
</feature>
<dbReference type="GO" id="GO:0009401">
    <property type="term" value="P:phosphoenolpyruvate-dependent sugar phosphotransferase system"/>
    <property type="evidence" value="ECO:0007669"/>
    <property type="project" value="UniProtKB-KW"/>
</dbReference>
<feature type="transmembrane region" description="Helical" evidence="9">
    <location>
        <begin position="15"/>
        <end position="35"/>
    </location>
</feature>